<keyword evidence="2" id="KW-0472">Membrane</keyword>
<evidence type="ECO:0000313" key="5">
    <source>
        <dbReference type="Proteomes" id="UP000240317"/>
    </source>
</evidence>
<feature type="domain" description="eCIS core" evidence="3">
    <location>
        <begin position="251"/>
        <end position="328"/>
    </location>
</feature>
<name>A0A2T3W7N6_9DEIO</name>
<evidence type="ECO:0000256" key="1">
    <source>
        <dbReference type="SAM" id="MobiDB-lite"/>
    </source>
</evidence>
<keyword evidence="2" id="KW-1133">Transmembrane helix</keyword>
<reference evidence="4 5" key="1">
    <citation type="submission" date="2018-03" db="EMBL/GenBank/DDBJ databases">
        <title>Draft genome of Deinococcus sp. OD32.</title>
        <authorList>
            <person name="Wang X.-P."/>
            <person name="Du Z.-J."/>
        </authorList>
    </citation>
    <scope>NUCLEOTIDE SEQUENCE [LARGE SCALE GENOMIC DNA]</scope>
    <source>
        <strain evidence="4 5">OD32</strain>
    </source>
</reference>
<dbReference type="OrthoDB" id="4317910at2"/>
<evidence type="ECO:0000256" key="2">
    <source>
        <dbReference type="SAM" id="Phobius"/>
    </source>
</evidence>
<dbReference type="InterPro" id="IPR043519">
    <property type="entry name" value="NT_sf"/>
</dbReference>
<feature type="transmembrane region" description="Helical" evidence="2">
    <location>
        <begin position="508"/>
        <end position="527"/>
    </location>
</feature>
<dbReference type="EMBL" id="PYSV01000009">
    <property type="protein sequence ID" value="PTA67872.1"/>
    <property type="molecule type" value="Genomic_DNA"/>
</dbReference>
<dbReference type="Pfam" id="PF13699">
    <property type="entry name" value="eCIS_core"/>
    <property type="match status" value="1"/>
</dbReference>
<organism evidence="4 5">
    <name type="scientific">Deinococcus arcticus</name>
    <dbReference type="NCBI Taxonomy" id="2136176"/>
    <lineage>
        <taxon>Bacteria</taxon>
        <taxon>Thermotogati</taxon>
        <taxon>Deinococcota</taxon>
        <taxon>Deinococci</taxon>
        <taxon>Deinococcales</taxon>
        <taxon>Deinococcaceae</taxon>
        <taxon>Deinococcus</taxon>
    </lineage>
</organism>
<protein>
    <recommendedName>
        <fullName evidence="3">eCIS core domain-containing protein</fullName>
    </recommendedName>
</protein>
<keyword evidence="5" id="KW-1185">Reference proteome</keyword>
<accession>A0A2T3W7N6</accession>
<sequence>MTFIRRHRPTRLQPQAQRLPVLAPAPDPATVLNERRRLALRRLMARPMTAQRQAVRPVLRALELERAEVSRLELQRQAATEQLGALSPAAIRPIQPQAAPLPTRPQTPGEWVTVMRCRAEQVEGKALDTRQYAQFTALQRRVAQTLAQGFRADQGPAQVRYETYGEYLATLQRHEGSASVCRAVLGMVPPSERLALQRALDTAAQRLTVQAQQTDLLAHRQTLQRQLAELDAEATQPVLQRIQARRGSGNPLPEAIQRHLEQGLNHDLSRVRIHDDAEANTLAKSVNAIAFTTGTDIFFQSGRFNPNTQSGLELLAHEVTHTVQQARGLVGPGVDPDAGLEAEARKMGQRLSLWPPVPHQSQALARPARLTPVSGAGRLQRKAADPTTNLLAAVKAVQQQVDSGQIDAAVRRVQTLPQAQRDTVIGVLAALKLPNWARFRQALVRAKVSSPSIDFCLAGPALYDPLKGQALATVSLQVAARYINMPLGAKLQQAIQYAPVGEAFRKQFLSMISLGALAGAAAVFVVLQLTPAGWALDAAVVIIALATYGPAAFALGEHLGAFFRIADRATSEADLKVAGNHFAQAAALLGTAGLAGLIGKAAGKATAKGVVAQQQRGLGVPTAAQRSLPLWQNQYSAAIKQGLTPQQASLSATMKVQAPTAKPLQPSGNLNAVYEGSRVANRELLPLTDTLARRYGVKFQTRDGLKGEARSAEKVNSEYKGSAAQLLDVAGSRLLFNSLDDLYAALTYIRSKYNVVQIKDRFVEPMATGYRDIVLNIRASNGYVVELRLELSKISGFAATEHKIYQEIRTIRANAALGGRLLTSAEQARVNELISTSKNGYKLIWSQIIEAQK</sequence>
<feature type="compositionally biased region" description="Basic residues" evidence="1">
    <location>
        <begin position="1"/>
        <end position="10"/>
    </location>
</feature>
<dbReference type="AlphaFoldDB" id="A0A2T3W7N6"/>
<evidence type="ECO:0000259" key="3">
    <source>
        <dbReference type="Pfam" id="PF13699"/>
    </source>
</evidence>
<dbReference type="Gene3D" id="3.30.460.10">
    <property type="entry name" value="Beta Polymerase, domain 2"/>
    <property type="match status" value="1"/>
</dbReference>
<feature type="region of interest" description="Disordered" evidence="1">
    <location>
        <begin position="1"/>
        <end position="27"/>
    </location>
</feature>
<feature type="transmembrane region" description="Helical" evidence="2">
    <location>
        <begin position="533"/>
        <end position="555"/>
    </location>
</feature>
<dbReference type="InterPro" id="IPR025295">
    <property type="entry name" value="eCIS_core_dom"/>
</dbReference>
<comment type="caution">
    <text evidence="4">The sequence shown here is derived from an EMBL/GenBank/DDBJ whole genome shotgun (WGS) entry which is preliminary data.</text>
</comment>
<dbReference type="Proteomes" id="UP000240317">
    <property type="component" value="Unassembled WGS sequence"/>
</dbReference>
<proteinExistence type="predicted"/>
<dbReference type="SUPFAM" id="SSF81301">
    <property type="entry name" value="Nucleotidyltransferase"/>
    <property type="match status" value="1"/>
</dbReference>
<evidence type="ECO:0000313" key="4">
    <source>
        <dbReference type="EMBL" id="PTA67872.1"/>
    </source>
</evidence>
<keyword evidence="2" id="KW-0812">Transmembrane</keyword>
<gene>
    <name evidence="4" type="ORF">C8263_10725</name>
</gene>